<dbReference type="Proteomes" id="UP001150941">
    <property type="component" value="Unassembled WGS sequence"/>
</dbReference>
<reference evidence="3" key="1">
    <citation type="submission" date="2022-11" db="EMBL/GenBank/DDBJ databases">
        <authorList>
            <person name="Petersen C."/>
        </authorList>
    </citation>
    <scope>NUCLEOTIDE SEQUENCE</scope>
    <source>
        <strain evidence="3">IBT 19713</strain>
    </source>
</reference>
<organism evidence="3 4">
    <name type="scientific">Penicillium chermesinum</name>
    <dbReference type="NCBI Taxonomy" id="63820"/>
    <lineage>
        <taxon>Eukaryota</taxon>
        <taxon>Fungi</taxon>
        <taxon>Dikarya</taxon>
        <taxon>Ascomycota</taxon>
        <taxon>Pezizomycotina</taxon>
        <taxon>Eurotiomycetes</taxon>
        <taxon>Eurotiomycetidae</taxon>
        <taxon>Eurotiales</taxon>
        <taxon>Aspergillaceae</taxon>
        <taxon>Penicillium</taxon>
    </lineage>
</organism>
<dbReference type="EMBL" id="JAPQKS010000001">
    <property type="protein sequence ID" value="KAJ5248763.1"/>
    <property type="molecule type" value="Genomic_DNA"/>
</dbReference>
<dbReference type="GeneID" id="83196814"/>
<evidence type="ECO:0000256" key="1">
    <source>
        <dbReference type="SAM" id="MobiDB-lite"/>
    </source>
</evidence>
<dbReference type="Pfam" id="PF25909">
    <property type="entry name" value="zf-C2H2_AHC1"/>
    <property type="match status" value="1"/>
</dbReference>
<feature type="compositionally biased region" description="Basic and acidic residues" evidence="1">
    <location>
        <begin position="485"/>
        <end position="497"/>
    </location>
</feature>
<dbReference type="RefSeq" id="XP_058335542.1">
    <property type="nucleotide sequence ID" value="XM_058469511.1"/>
</dbReference>
<dbReference type="AlphaFoldDB" id="A0A9W9TY52"/>
<keyword evidence="4" id="KW-1185">Reference proteome</keyword>
<name>A0A9W9TY52_9EURO</name>
<evidence type="ECO:0000313" key="3">
    <source>
        <dbReference type="EMBL" id="KAJ5248763.1"/>
    </source>
</evidence>
<feature type="compositionally biased region" description="Polar residues" evidence="1">
    <location>
        <begin position="405"/>
        <end position="417"/>
    </location>
</feature>
<gene>
    <name evidence="3" type="ORF">N7468_000214</name>
</gene>
<feature type="compositionally biased region" description="Polar residues" evidence="1">
    <location>
        <begin position="524"/>
        <end position="549"/>
    </location>
</feature>
<proteinExistence type="predicted"/>
<sequence>MFRLLPWPSAIGGDKVMTKEVKMLAGVNSLSLPNLKRKRSDEESDAPPAVKPRTEDTALPSPSSPTAPLHLPIASDLSDPVASTNPPAQAAGPTVDVNQLRDTITAQLSLEVLLKHNELRLIDQEIAKCQVALEQLRRCAEIPYPGSHVAGISADVSAGTGASVLKPGNGPPPVSPAPWGVTEGPYSRHYARWLLPDPRFDGGEIEPGLAAAAAGMQTEGRSTRGNPMDFSALAGKTRTGRGSVSGKFQALPSGYPPVKEKAGPMIIRRKADNVWVKLVCLDCHRDNFSSTQGFINHCRIAHNRNFASHDAAAQACGVPAETDESGALVGGRTEAAPAVTPTATPTVSTPTVPGYVHPLIRAVPPVSSPASVTPKKDFKMNPPAGPVATPPATVQRIPEPRRQSAPVTANPSFTASPATPHLSALMRERGLGLNMDKLVEEAKTPVDLNGLSDGESDSEEPQLPVSKPGAASQPMRIPTAQAASERTESRKGPERAFAHLQSENATPSRPQSFLRDLSALAAKSQPSHDSLDHSANLSPHTIESNQAPSLVSDDEDDYEAASDSDGPDSSEAGDHEEEFRHIEVQDDERQAPAAPAPEAKPGPSLANPTPQPASTLQQLKQSRQQNIPLMPFDSRDDDPRSFVRPEDPSNPKGTPNGRKPAPSNR</sequence>
<feature type="region of interest" description="Disordered" evidence="1">
    <location>
        <begin position="447"/>
        <end position="665"/>
    </location>
</feature>
<feature type="compositionally biased region" description="Acidic residues" evidence="1">
    <location>
        <begin position="552"/>
        <end position="568"/>
    </location>
</feature>
<feature type="domain" description="AHC1-like C2H2 zinc-finger" evidence="2">
    <location>
        <begin position="267"/>
        <end position="312"/>
    </location>
</feature>
<dbReference type="InterPro" id="IPR058706">
    <property type="entry name" value="zf-C2H2_AHC1-like"/>
</dbReference>
<feature type="compositionally biased region" description="Basic and acidic residues" evidence="1">
    <location>
        <begin position="633"/>
        <end position="649"/>
    </location>
</feature>
<feature type="compositionally biased region" description="Basic and acidic residues" evidence="1">
    <location>
        <begin position="577"/>
        <end position="590"/>
    </location>
</feature>
<feature type="compositionally biased region" description="Low complexity" evidence="1">
    <location>
        <begin position="57"/>
        <end position="72"/>
    </location>
</feature>
<feature type="compositionally biased region" description="Polar residues" evidence="1">
    <location>
        <begin position="606"/>
        <end position="627"/>
    </location>
</feature>
<feature type="region of interest" description="Disordered" evidence="1">
    <location>
        <begin position="366"/>
        <end position="420"/>
    </location>
</feature>
<feature type="region of interest" description="Disordered" evidence="1">
    <location>
        <begin position="33"/>
        <end position="95"/>
    </location>
</feature>
<reference evidence="3" key="2">
    <citation type="journal article" date="2023" name="IMA Fungus">
        <title>Comparative genomic study of the Penicillium genus elucidates a diverse pangenome and 15 lateral gene transfer events.</title>
        <authorList>
            <person name="Petersen C."/>
            <person name="Sorensen T."/>
            <person name="Nielsen M.R."/>
            <person name="Sondergaard T.E."/>
            <person name="Sorensen J.L."/>
            <person name="Fitzpatrick D.A."/>
            <person name="Frisvad J.C."/>
            <person name="Nielsen K.L."/>
        </authorList>
    </citation>
    <scope>NUCLEOTIDE SEQUENCE</scope>
    <source>
        <strain evidence="3">IBT 19713</strain>
    </source>
</reference>
<accession>A0A9W9TY52</accession>
<feature type="compositionally biased region" description="Polar residues" evidence="1">
    <location>
        <begin position="501"/>
        <end position="511"/>
    </location>
</feature>
<protein>
    <recommendedName>
        <fullName evidence="2">AHC1-like C2H2 zinc-finger domain-containing protein</fullName>
    </recommendedName>
</protein>
<dbReference type="OrthoDB" id="5355528at2759"/>
<comment type="caution">
    <text evidence="3">The sequence shown here is derived from an EMBL/GenBank/DDBJ whole genome shotgun (WGS) entry which is preliminary data.</text>
</comment>
<evidence type="ECO:0000259" key="2">
    <source>
        <dbReference type="Pfam" id="PF25909"/>
    </source>
</evidence>
<evidence type="ECO:0000313" key="4">
    <source>
        <dbReference type="Proteomes" id="UP001150941"/>
    </source>
</evidence>